<keyword evidence="3" id="KW-1185">Reference proteome</keyword>
<dbReference type="Proteomes" id="UP000245934">
    <property type="component" value="Unassembled WGS sequence"/>
</dbReference>
<sequence length="365" mass="41055">MTEGPFGVTIIGILWKICLYSDTNNEKNTVYCITIMKNIMSFHFWRIFLVVFLCLFAVMMGICSGTITDGGEESDEGFLIPEGFVSTGSFGRIMFAEGATEECAPIGENDVFEEGILEIFLIIPYFEMTDGETWRREWLLDGEEIASSEEAWYEGSEGITYRYLTSGDDGPLSEGTYTVNLYLDNQIARSASFEIVGQEVEPEQQGNSIEELVDPDLMKAYDILANSDNKALRILSSQVPEEGITIEFSDEIPGTGQFRYSGSDDPGRVYISPDYWNEASWEEVAGTIAHELTHALQRSAKGGEVDCTVENEYLAFLFEFYTLQESGRSDIIYDKFGNLYAADGSFDHNKLWNVVKKVYSDCPEY</sequence>
<evidence type="ECO:0000313" key="3">
    <source>
        <dbReference type="Proteomes" id="UP000245934"/>
    </source>
</evidence>
<evidence type="ECO:0000313" key="2">
    <source>
        <dbReference type="EMBL" id="PWR75558.1"/>
    </source>
</evidence>
<protein>
    <submittedName>
        <fullName evidence="2">Uncharacterized protein</fullName>
    </submittedName>
</protein>
<keyword evidence="1" id="KW-1133">Transmembrane helix</keyword>
<dbReference type="EMBL" id="QGMZ01000009">
    <property type="protein sequence ID" value="PWR75558.1"/>
    <property type="molecule type" value="Genomic_DNA"/>
</dbReference>
<accession>A0A2V2NGP3</accession>
<gene>
    <name evidence="2" type="ORF">DLD82_04115</name>
</gene>
<reference evidence="2 3" key="1">
    <citation type="submission" date="2018-05" db="EMBL/GenBank/DDBJ databases">
        <title>Draft genome of Methanospirillum stamsii Pt1.</title>
        <authorList>
            <person name="Dueholm M.S."/>
            <person name="Nielsen P.H."/>
            <person name="Bakmann L.F."/>
            <person name="Otzen D.E."/>
        </authorList>
    </citation>
    <scope>NUCLEOTIDE SEQUENCE [LARGE SCALE GENOMIC DNA]</scope>
    <source>
        <strain evidence="2 3">Pt1</strain>
    </source>
</reference>
<proteinExistence type="predicted"/>
<name>A0A2V2NGP3_9EURY</name>
<dbReference type="AlphaFoldDB" id="A0A2V2NGP3"/>
<feature type="transmembrane region" description="Helical" evidence="1">
    <location>
        <begin position="44"/>
        <end position="62"/>
    </location>
</feature>
<keyword evidence="1" id="KW-0472">Membrane</keyword>
<keyword evidence="1" id="KW-0812">Transmembrane</keyword>
<organism evidence="2 3">
    <name type="scientific">Methanospirillum stamsii</name>
    <dbReference type="NCBI Taxonomy" id="1277351"/>
    <lineage>
        <taxon>Archaea</taxon>
        <taxon>Methanobacteriati</taxon>
        <taxon>Methanobacteriota</taxon>
        <taxon>Stenosarchaea group</taxon>
        <taxon>Methanomicrobia</taxon>
        <taxon>Methanomicrobiales</taxon>
        <taxon>Methanospirillaceae</taxon>
        <taxon>Methanospirillum</taxon>
    </lineage>
</organism>
<evidence type="ECO:0000256" key="1">
    <source>
        <dbReference type="SAM" id="Phobius"/>
    </source>
</evidence>
<comment type="caution">
    <text evidence="2">The sequence shown here is derived from an EMBL/GenBank/DDBJ whole genome shotgun (WGS) entry which is preliminary data.</text>
</comment>